<accession>A0A2U1LRZ0</accession>
<dbReference type="AlphaFoldDB" id="A0A2U1LRZ0"/>
<keyword evidence="9" id="KW-1133">Transmembrane helix</keyword>
<comment type="caution">
    <text evidence="11">The sequence shown here is derived from an EMBL/GenBank/DDBJ whole genome shotgun (WGS) entry which is preliminary data.</text>
</comment>
<protein>
    <recommendedName>
        <fullName evidence="10">Retrotransposon gag domain-containing protein</fullName>
    </recommendedName>
</protein>
<comment type="pathway">
    <text evidence="1">Lipid metabolism.</text>
</comment>
<dbReference type="Gene3D" id="3.40.50.720">
    <property type="entry name" value="NAD(P)-binding Rossmann-like Domain"/>
    <property type="match status" value="2"/>
</dbReference>
<dbReference type="InterPro" id="IPR036291">
    <property type="entry name" value="NAD(P)-bd_dom_sf"/>
</dbReference>
<feature type="transmembrane region" description="Helical" evidence="9">
    <location>
        <begin position="663"/>
        <end position="683"/>
    </location>
</feature>
<evidence type="ECO:0000256" key="6">
    <source>
        <dbReference type="ARBA" id="ARBA00023098"/>
    </source>
</evidence>
<feature type="compositionally biased region" description="Polar residues" evidence="8">
    <location>
        <begin position="1"/>
        <end position="10"/>
    </location>
</feature>
<evidence type="ECO:0000259" key="10">
    <source>
        <dbReference type="Pfam" id="PF03732"/>
    </source>
</evidence>
<dbReference type="Gene3D" id="1.10.8.400">
    <property type="entry name" value="Enoyl acyl carrier protein reductase"/>
    <property type="match status" value="2"/>
</dbReference>
<evidence type="ECO:0000256" key="8">
    <source>
        <dbReference type="SAM" id="MobiDB-lite"/>
    </source>
</evidence>
<keyword evidence="9" id="KW-0812">Transmembrane</keyword>
<keyword evidence="12" id="KW-1185">Reference proteome</keyword>
<evidence type="ECO:0000256" key="1">
    <source>
        <dbReference type="ARBA" id="ARBA00005189"/>
    </source>
</evidence>
<evidence type="ECO:0000313" key="11">
    <source>
        <dbReference type="EMBL" id="PWA51772.1"/>
    </source>
</evidence>
<keyword evidence="7" id="KW-0275">Fatty acid biosynthesis</keyword>
<reference evidence="11 12" key="1">
    <citation type="journal article" date="2018" name="Mol. Plant">
        <title>The genome of Artemisia annua provides insight into the evolution of Asteraceae family and artemisinin biosynthesis.</title>
        <authorList>
            <person name="Shen Q."/>
            <person name="Zhang L."/>
            <person name="Liao Z."/>
            <person name="Wang S."/>
            <person name="Yan T."/>
            <person name="Shi P."/>
            <person name="Liu M."/>
            <person name="Fu X."/>
            <person name="Pan Q."/>
            <person name="Wang Y."/>
            <person name="Lv Z."/>
            <person name="Lu X."/>
            <person name="Zhang F."/>
            <person name="Jiang W."/>
            <person name="Ma Y."/>
            <person name="Chen M."/>
            <person name="Hao X."/>
            <person name="Li L."/>
            <person name="Tang Y."/>
            <person name="Lv G."/>
            <person name="Zhou Y."/>
            <person name="Sun X."/>
            <person name="Brodelius P.E."/>
            <person name="Rose J.K.C."/>
            <person name="Tang K."/>
        </authorList>
    </citation>
    <scope>NUCLEOTIDE SEQUENCE [LARGE SCALE GENOMIC DNA]</scope>
    <source>
        <strain evidence="12">cv. Huhao1</strain>
        <tissue evidence="11">Leaf</tissue>
    </source>
</reference>
<name>A0A2U1LRZ0_ARTAN</name>
<dbReference type="Proteomes" id="UP000245207">
    <property type="component" value="Unassembled WGS sequence"/>
</dbReference>
<keyword evidence="9" id="KW-0472">Membrane</keyword>
<dbReference type="InterPro" id="IPR002347">
    <property type="entry name" value="SDR_fam"/>
</dbReference>
<dbReference type="InterPro" id="IPR005162">
    <property type="entry name" value="Retrotrans_gag_dom"/>
</dbReference>
<keyword evidence="4" id="KW-0276">Fatty acid metabolism</keyword>
<evidence type="ECO:0000256" key="3">
    <source>
        <dbReference type="ARBA" id="ARBA00022516"/>
    </source>
</evidence>
<dbReference type="PANTHER" id="PTHR43159">
    <property type="entry name" value="ENOYL-[ACYL-CARRIER-PROTEIN] REDUCTASE"/>
    <property type="match status" value="1"/>
</dbReference>
<proteinExistence type="inferred from homology"/>
<keyword evidence="6" id="KW-0443">Lipid metabolism</keyword>
<gene>
    <name evidence="11" type="ORF">CTI12_AA461010</name>
</gene>
<evidence type="ECO:0000256" key="7">
    <source>
        <dbReference type="ARBA" id="ARBA00023160"/>
    </source>
</evidence>
<evidence type="ECO:0000256" key="5">
    <source>
        <dbReference type="ARBA" id="ARBA00023002"/>
    </source>
</evidence>
<organism evidence="11 12">
    <name type="scientific">Artemisia annua</name>
    <name type="common">Sweet wormwood</name>
    <dbReference type="NCBI Taxonomy" id="35608"/>
    <lineage>
        <taxon>Eukaryota</taxon>
        <taxon>Viridiplantae</taxon>
        <taxon>Streptophyta</taxon>
        <taxon>Embryophyta</taxon>
        <taxon>Tracheophyta</taxon>
        <taxon>Spermatophyta</taxon>
        <taxon>Magnoliopsida</taxon>
        <taxon>eudicotyledons</taxon>
        <taxon>Gunneridae</taxon>
        <taxon>Pentapetalae</taxon>
        <taxon>asterids</taxon>
        <taxon>campanulids</taxon>
        <taxon>Asterales</taxon>
        <taxon>Asteraceae</taxon>
        <taxon>Asteroideae</taxon>
        <taxon>Anthemideae</taxon>
        <taxon>Artemisiinae</taxon>
        <taxon>Artemisia</taxon>
    </lineage>
</organism>
<evidence type="ECO:0000256" key="4">
    <source>
        <dbReference type="ARBA" id="ARBA00022832"/>
    </source>
</evidence>
<dbReference type="OrthoDB" id="1934635at2759"/>
<dbReference type="EMBL" id="PKPP01008032">
    <property type="protein sequence ID" value="PWA51772.1"/>
    <property type="molecule type" value="Genomic_DNA"/>
</dbReference>
<dbReference type="Pfam" id="PF03732">
    <property type="entry name" value="Retrotrans_gag"/>
    <property type="match status" value="1"/>
</dbReference>
<dbReference type="InterPro" id="IPR014358">
    <property type="entry name" value="Enoyl-ACP_Rdtase_NADH"/>
</dbReference>
<evidence type="ECO:0000313" key="12">
    <source>
        <dbReference type="Proteomes" id="UP000245207"/>
    </source>
</evidence>
<dbReference type="GO" id="GO:0006633">
    <property type="term" value="P:fatty acid biosynthetic process"/>
    <property type="evidence" value="ECO:0007669"/>
    <property type="project" value="UniProtKB-KW"/>
</dbReference>
<comment type="similarity">
    <text evidence="2">Belongs to the short-chain dehydrogenases/reductases (SDR) family. FabI subfamily.</text>
</comment>
<dbReference type="PRINTS" id="PR00081">
    <property type="entry name" value="GDHRDH"/>
</dbReference>
<feature type="region of interest" description="Disordered" evidence="8">
    <location>
        <begin position="359"/>
        <end position="380"/>
    </location>
</feature>
<dbReference type="GO" id="GO:0004318">
    <property type="term" value="F:enoyl-[acyl-carrier-protein] reductase (NADH) activity"/>
    <property type="evidence" value="ECO:0007669"/>
    <property type="project" value="InterPro"/>
</dbReference>
<evidence type="ECO:0000256" key="2">
    <source>
        <dbReference type="ARBA" id="ARBA00009233"/>
    </source>
</evidence>
<dbReference type="PANTHER" id="PTHR43159:SF8">
    <property type="entry name" value="ENOYL-[ACYL-CARRIER-PROTEIN] REDUCTASE [NADH] 2, CHLOROPLASTIC-LIKE"/>
    <property type="match status" value="1"/>
</dbReference>
<evidence type="ECO:0000256" key="9">
    <source>
        <dbReference type="SAM" id="Phobius"/>
    </source>
</evidence>
<dbReference type="STRING" id="35608.A0A2U1LRZ0"/>
<feature type="transmembrane region" description="Helical" evidence="9">
    <location>
        <begin position="556"/>
        <end position="572"/>
    </location>
</feature>
<keyword evidence="5" id="KW-0560">Oxidoreductase</keyword>
<keyword evidence="3" id="KW-0444">Lipid biosynthesis</keyword>
<feature type="domain" description="Retrotransposon gag" evidence="10">
    <location>
        <begin position="98"/>
        <end position="194"/>
    </location>
</feature>
<feature type="region of interest" description="Disordered" evidence="8">
    <location>
        <begin position="1"/>
        <end position="25"/>
    </location>
</feature>
<dbReference type="Pfam" id="PF13561">
    <property type="entry name" value="adh_short_C2"/>
    <property type="match status" value="4"/>
</dbReference>
<sequence length="1009" mass="110539">MQQITQTLATLTPRENDERHNHGGLRLNRARGNEWEVTGERFGCHRHVNNFDYRQRAKDIPSFHGSMNVEDFVDWMSELHNFFKFYEIPMDQRVIFVAYKLKVGAQSWWKNMQITRERQGKLPITSRERMERELRRRFLPPNHDQILFNLLQHCAQGDRTVEVYTAEFHRLSSRNNLSETESQQVTRYINGLRPQIHDKISLDPVYTLDDAYNLAIRAENQLAKSSMQIKSVPSIDPSSQHTTKISTIDTGKQIVSTNTTTTKPPNPYARPVMGKCFKYGVLGHRLNECRATGGKVCGRIIEMTTTATCMHIAISRPSNGSFREVSKSSIAVFGSDARRASGAKFNSSCHISSTQSLSQNVKSSPSRFGKMTTKAMSDSNNTKVLPGLPVDLRGKRAFIAGIADDNGYGWAIAKSLAAAGAEILVGTWVPALNIFESSLRRGKFDESRVLPDGSLMNITKVYPLDAVYDTPEDVPDDVKSNKRYAGSSKWTIKEVAECVKEDFGSIDILVHSLANGPEVKKHLSDTSRNGYLAAISASSYSFISLLQYFVPMMNPGIIFIAYFIFGGVVSSLRRGKFDESRVLPDGSLMNITKVYPLDAVYDTPEDVPDDVKSNKRYAGSSKWTIKEVAECVKEDFGSIDILVHSLANGPEVKKRLSDTSRNGYLAAISASSYSFISLLQYFVPMMNPVIKVESIAGGATISLSFNASERVFPGYGGGMSSAKAALESDTKVSVFFFTENTGTSTSKVLAFETGRKYGIRVNAISAGPLKSRAATVTGLVEKFIDYSFENAPLQKELFAEEVGNAAAFLASPLASAITGTVMFVDNGLNIMGIGLDSPVFNSSDIPKDLKGGATISLSFYASERVYPGYGGGMSSAKAADMVESDTKVSVLFFTENTGTSTSKVFVLAFETGRKYGIRVNAISAGPLKSRAATVTGLVEKFIDYSFENAPLQKELFAEEVGNAAAFLASPLASAITGTVMFVDNGLNIMGIGLDSPVFNSSDIPKDLKG</sequence>
<dbReference type="SUPFAM" id="SSF51735">
    <property type="entry name" value="NAD(P)-binding Rossmann-fold domains"/>
    <property type="match status" value="3"/>
</dbReference>